<evidence type="ECO:0000256" key="1">
    <source>
        <dbReference type="ARBA" id="ARBA00004613"/>
    </source>
</evidence>
<evidence type="ECO:0000313" key="6">
    <source>
        <dbReference type="RefSeq" id="XP_029642177.1"/>
    </source>
</evidence>
<keyword evidence="4" id="KW-0732">Signal</keyword>
<gene>
    <name evidence="6" type="primary">LOC115216755</name>
</gene>
<dbReference type="Pfam" id="PF06083">
    <property type="entry name" value="IL17"/>
    <property type="match status" value="1"/>
</dbReference>
<evidence type="ECO:0000313" key="5">
    <source>
        <dbReference type="Proteomes" id="UP000515154"/>
    </source>
</evidence>
<proteinExistence type="inferred from homology"/>
<sequence>MYFSSIMTCSYTKAILFAYFISLIYAKPTADPCKVPGDLMIQYKRLTHAPNQTLFFSRTPKFPMGSKKINLIVPNNETKVLSKISTCPWTIVDVNDSTVYPSLRSEAVCRFKKCNGSSPTHQCVQVFTKTPVLKRTNQCVDGLYVFKPTEIDVPTACVCASVISLTADYKNDNSKDNDDSGDYVN</sequence>
<name>A0A6P7SV83_9MOLL</name>
<dbReference type="Gene3D" id="2.10.90.10">
    <property type="entry name" value="Cystine-knot cytokines"/>
    <property type="match status" value="1"/>
</dbReference>
<dbReference type="AlphaFoldDB" id="A0A6P7SV83"/>
<evidence type="ECO:0000256" key="2">
    <source>
        <dbReference type="ARBA" id="ARBA00007236"/>
    </source>
</evidence>
<dbReference type="KEGG" id="osn:115216755"/>
<reference evidence="6" key="1">
    <citation type="submission" date="2025-08" db="UniProtKB">
        <authorList>
            <consortium name="RefSeq"/>
        </authorList>
    </citation>
    <scope>IDENTIFICATION</scope>
</reference>
<evidence type="ECO:0000256" key="3">
    <source>
        <dbReference type="ARBA" id="ARBA00022525"/>
    </source>
</evidence>
<comment type="similarity">
    <text evidence="2">Belongs to the IL-17 family.</text>
</comment>
<keyword evidence="5" id="KW-1185">Reference proteome</keyword>
<dbReference type="SUPFAM" id="SSF57501">
    <property type="entry name" value="Cystine-knot cytokines"/>
    <property type="match status" value="1"/>
</dbReference>
<dbReference type="RefSeq" id="XP_029642177.1">
    <property type="nucleotide sequence ID" value="XM_029786317.2"/>
</dbReference>
<dbReference type="GO" id="GO:0005576">
    <property type="term" value="C:extracellular region"/>
    <property type="evidence" value="ECO:0007669"/>
    <property type="project" value="UniProtKB-SubCell"/>
</dbReference>
<comment type="subcellular location">
    <subcellularLocation>
        <location evidence="1">Secreted</location>
    </subcellularLocation>
</comment>
<dbReference type="InterPro" id="IPR010345">
    <property type="entry name" value="IL-17_fam"/>
</dbReference>
<keyword evidence="3" id="KW-0964">Secreted</keyword>
<organism evidence="5 6">
    <name type="scientific">Octopus sinensis</name>
    <name type="common">East Asian common octopus</name>
    <dbReference type="NCBI Taxonomy" id="2607531"/>
    <lineage>
        <taxon>Eukaryota</taxon>
        <taxon>Metazoa</taxon>
        <taxon>Spiralia</taxon>
        <taxon>Lophotrochozoa</taxon>
        <taxon>Mollusca</taxon>
        <taxon>Cephalopoda</taxon>
        <taxon>Coleoidea</taxon>
        <taxon>Octopodiformes</taxon>
        <taxon>Octopoda</taxon>
        <taxon>Incirrata</taxon>
        <taxon>Octopodidae</taxon>
        <taxon>Octopus</taxon>
    </lineage>
</organism>
<protein>
    <submittedName>
        <fullName evidence="6">Interleukin 17-like protein</fullName>
    </submittedName>
</protein>
<dbReference type="GO" id="GO:0005125">
    <property type="term" value="F:cytokine activity"/>
    <property type="evidence" value="ECO:0007669"/>
    <property type="project" value="InterPro"/>
</dbReference>
<dbReference type="InterPro" id="IPR029034">
    <property type="entry name" value="Cystine-knot_cytokine"/>
</dbReference>
<dbReference type="Proteomes" id="UP000515154">
    <property type="component" value="Linkage group LG1"/>
</dbReference>
<evidence type="ECO:0000256" key="4">
    <source>
        <dbReference type="ARBA" id="ARBA00022729"/>
    </source>
</evidence>
<accession>A0A6P7SV83</accession>